<gene>
    <name evidence="1" type="ORF">K4G66_19080</name>
    <name evidence="2" type="ORF">K4G66_19870</name>
</gene>
<dbReference type="Gene3D" id="3.40.50.300">
    <property type="entry name" value="P-loop containing nucleotide triphosphate hydrolases"/>
    <property type="match status" value="1"/>
</dbReference>
<evidence type="ECO:0000313" key="2">
    <source>
        <dbReference type="EMBL" id="WKN34634.1"/>
    </source>
</evidence>
<dbReference type="EMBL" id="CP120682">
    <property type="protein sequence ID" value="WKN34634.1"/>
    <property type="molecule type" value="Genomic_DNA"/>
</dbReference>
<dbReference type="EMBL" id="CP120682">
    <property type="protein sequence ID" value="WKN34483.1"/>
    <property type="molecule type" value="Genomic_DNA"/>
</dbReference>
<reference evidence="2" key="1">
    <citation type="journal article" date="2023" name="Comput. Struct. Biotechnol. J.">
        <title>Discovery of a novel marine Bacteroidetes with a rich repertoire of carbohydrate-active enzymes.</title>
        <authorList>
            <person name="Chen B."/>
            <person name="Liu G."/>
            <person name="Chen Q."/>
            <person name="Wang H."/>
            <person name="Liu L."/>
            <person name="Tang K."/>
        </authorList>
    </citation>
    <scope>NUCLEOTIDE SEQUENCE</scope>
    <source>
        <strain evidence="2">TK19036</strain>
    </source>
</reference>
<reference evidence="2" key="2">
    <citation type="journal article" date="2024" name="Antonie Van Leeuwenhoek">
        <title>Roseihalotalea indica gen. nov., sp. nov., a halophilic Bacteroidetes from mesopelagic Southwest Indian Ocean with higher carbohydrate metabolic potential.</title>
        <authorList>
            <person name="Chen B."/>
            <person name="Zhang M."/>
            <person name="Lin D."/>
            <person name="Ye J."/>
            <person name="Tang K."/>
        </authorList>
    </citation>
    <scope>NUCLEOTIDE SEQUENCE</scope>
    <source>
        <strain evidence="2">TK19036</strain>
    </source>
</reference>
<dbReference type="AlphaFoldDB" id="A0AA49GP21"/>
<dbReference type="InterPro" id="IPR027417">
    <property type="entry name" value="P-loop_NTPase"/>
</dbReference>
<protein>
    <submittedName>
        <fullName evidence="2">Sulfotransferase</fullName>
    </submittedName>
</protein>
<dbReference type="Pfam" id="PF13469">
    <property type="entry name" value="Sulfotransfer_3"/>
    <property type="match status" value="1"/>
</dbReference>
<sequence>MKIPVIYILSNGRSGSTILDLMLGSFPHLWTLGEAQLLPLEVNFNAVCGSGEPIKDSVFWKELLPSIQFKDDLSSISHFRKSHPHGSHTGAVIRLRNLWHLFSGKVPTDTLKEIASYGKLNANYFQQTSTYAEERGFTKKVEWLVDASKDPYRLMWMQKSGLFDIKVIHLVKKPSAFVYSTSKRKGKGVSSWMVGRMTIRWIIENMIMTSVCERYISPQDLYTLQYEELAQNPVQSLSTIGKKFGINLDDYSINQFREYKNYGVSGNKSRWEDKTISLDEKWKKQMPSKYVRLVNWCTQKLATKYGYEAMG</sequence>
<proteinExistence type="predicted"/>
<evidence type="ECO:0000313" key="1">
    <source>
        <dbReference type="EMBL" id="WKN34483.1"/>
    </source>
</evidence>
<accession>A0AA49GP21</accession>
<name>A0AA49GP21_9BACT</name>
<organism evidence="2">
    <name type="scientific">Roseihalotalea indica</name>
    <dbReference type="NCBI Taxonomy" id="2867963"/>
    <lineage>
        <taxon>Bacteria</taxon>
        <taxon>Pseudomonadati</taxon>
        <taxon>Bacteroidota</taxon>
        <taxon>Cytophagia</taxon>
        <taxon>Cytophagales</taxon>
        <taxon>Catalimonadaceae</taxon>
        <taxon>Roseihalotalea</taxon>
    </lineage>
</organism>
<dbReference type="SUPFAM" id="SSF52540">
    <property type="entry name" value="P-loop containing nucleoside triphosphate hydrolases"/>
    <property type="match status" value="1"/>
</dbReference>